<evidence type="ECO:0000313" key="7">
    <source>
        <dbReference type="EMBL" id="ODR61561.1"/>
    </source>
</evidence>
<evidence type="ECO:0000313" key="10">
    <source>
        <dbReference type="Proteomes" id="UP000094869"/>
    </source>
</evidence>
<dbReference type="Gene3D" id="1.10.10.60">
    <property type="entry name" value="Homeodomain-like"/>
    <property type="match status" value="1"/>
</dbReference>
<comment type="caution">
    <text evidence="5">The sequence shown here is derived from an EMBL/GenBank/DDBJ whole genome shotgun (WGS) entry which is preliminary data.</text>
</comment>
<dbReference type="InterPro" id="IPR009057">
    <property type="entry name" value="Homeodomain-like_sf"/>
</dbReference>
<dbReference type="EMBL" id="MCGH01000003">
    <property type="protein sequence ID" value="ODM03090.1"/>
    <property type="molecule type" value="Genomic_DNA"/>
</dbReference>
<reference evidence="7 10" key="2">
    <citation type="submission" date="2016-08" db="EMBL/GenBank/DDBJ databases">
        <title>Characterization of Isolates of Eisenbergiella tayi Derived from Blood Cultures, Using Whole Genome Sequencing.</title>
        <authorList>
            <person name="Bernier A.-M."/>
            <person name="Burdz T."/>
            <person name="Wiebe D."/>
            <person name="Bernard K."/>
        </authorList>
    </citation>
    <scope>NUCLEOTIDE SEQUENCE [LARGE SCALE GENOMIC DNA]</scope>
    <source>
        <strain evidence="7 10">NML120146</strain>
    </source>
</reference>
<dbReference type="InterPro" id="IPR018062">
    <property type="entry name" value="HTH_AraC-typ_CS"/>
</dbReference>
<reference evidence="6 9" key="3">
    <citation type="submission" date="2016-08" db="EMBL/GenBank/DDBJ databases">
        <authorList>
            <person name="Seilhamer J.J."/>
        </authorList>
    </citation>
    <scope>NUCLEOTIDE SEQUENCE [LARGE SCALE GENOMIC DNA]</scope>
    <source>
        <strain evidence="6 9">NML150140-1</strain>
    </source>
</reference>
<dbReference type="OrthoDB" id="1650670at2"/>
<dbReference type="PANTHER" id="PTHR43280:SF2">
    <property type="entry name" value="HTH-TYPE TRANSCRIPTIONAL REGULATOR EXSA"/>
    <property type="match status" value="1"/>
</dbReference>
<dbReference type="GO" id="GO:0003700">
    <property type="term" value="F:DNA-binding transcription factor activity"/>
    <property type="evidence" value="ECO:0007669"/>
    <property type="project" value="InterPro"/>
</dbReference>
<dbReference type="Proteomes" id="UP000094869">
    <property type="component" value="Unassembled WGS sequence"/>
</dbReference>
<protein>
    <submittedName>
        <fullName evidence="5">HTH-type transcriptional activator Btr</fullName>
    </submittedName>
</protein>
<evidence type="ECO:0000256" key="2">
    <source>
        <dbReference type="ARBA" id="ARBA00023125"/>
    </source>
</evidence>
<dbReference type="PANTHER" id="PTHR43280">
    <property type="entry name" value="ARAC-FAMILY TRANSCRIPTIONAL REGULATOR"/>
    <property type="match status" value="1"/>
</dbReference>
<dbReference type="Pfam" id="PF12833">
    <property type="entry name" value="HTH_18"/>
    <property type="match status" value="1"/>
</dbReference>
<evidence type="ECO:0000256" key="3">
    <source>
        <dbReference type="ARBA" id="ARBA00023163"/>
    </source>
</evidence>
<feature type="domain" description="HTH araC/xylS-type" evidence="4">
    <location>
        <begin position="180"/>
        <end position="278"/>
    </location>
</feature>
<keyword evidence="2" id="KW-0238">DNA-binding</keyword>
<dbReference type="Pfam" id="PF10114">
    <property type="entry name" value="PocR"/>
    <property type="match status" value="1"/>
</dbReference>
<keyword evidence="3" id="KW-0804">Transcription</keyword>
<keyword evidence="1" id="KW-0805">Transcription regulation</keyword>
<proteinExistence type="predicted"/>
<dbReference type="RefSeq" id="WP_069153654.1">
    <property type="nucleotide sequence ID" value="NZ_DBFYTW010000297.1"/>
</dbReference>
<dbReference type="SUPFAM" id="SSF46689">
    <property type="entry name" value="Homeodomain-like"/>
    <property type="match status" value="1"/>
</dbReference>
<evidence type="ECO:0000313" key="6">
    <source>
        <dbReference type="EMBL" id="ODR48417.1"/>
    </source>
</evidence>
<dbReference type="Proteomes" id="UP000094067">
    <property type="component" value="Unassembled WGS sequence"/>
</dbReference>
<dbReference type="Proteomes" id="UP000094271">
    <property type="component" value="Unassembled WGS sequence"/>
</dbReference>
<accession>A0A1E3A2X4</accession>
<dbReference type="EMBL" id="MEHA01000017">
    <property type="protein sequence ID" value="ODR48417.1"/>
    <property type="molecule type" value="Genomic_DNA"/>
</dbReference>
<evidence type="ECO:0000313" key="5">
    <source>
        <dbReference type="EMBL" id="ODM03090.1"/>
    </source>
</evidence>
<evidence type="ECO:0000313" key="9">
    <source>
        <dbReference type="Proteomes" id="UP000094271"/>
    </source>
</evidence>
<dbReference type="PROSITE" id="PS00041">
    <property type="entry name" value="HTH_ARAC_FAMILY_1"/>
    <property type="match status" value="1"/>
</dbReference>
<dbReference type="InterPro" id="IPR018060">
    <property type="entry name" value="HTH_AraC"/>
</dbReference>
<dbReference type="PROSITE" id="PS01124">
    <property type="entry name" value="HTH_ARAC_FAMILY_2"/>
    <property type="match status" value="1"/>
</dbReference>
<evidence type="ECO:0000256" key="1">
    <source>
        <dbReference type="ARBA" id="ARBA00023015"/>
    </source>
</evidence>
<dbReference type="EMBL" id="MEHD01000006">
    <property type="protein sequence ID" value="ODR61561.1"/>
    <property type="molecule type" value="Genomic_DNA"/>
</dbReference>
<evidence type="ECO:0000259" key="4">
    <source>
        <dbReference type="PROSITE" id="PS01124"/>
    </source>
</evidence>
<name>A0A1E3A2X4_9FIRM</name>
<dbReference type="GO" id="GO:0043565">
    <property type="term" value="F:sequence-specific DNA binding"/>
    <property type="evidence" value="ECO:0007669"/>
    <property type="project" value="InterPro"/>
</dbReference>
<organism evidence="5 8">
    <name type="scientific">Eisenbergiella tayi</name>
    <dbReference type="NCBI Taxonomy" id="1432052"/>
    <lineage>
        <taxon>Bacteria</taxon>
        <taxon>Bacillati</taxon>
        <taxon>Bacillota</taxon>
        <taxon>Clostridia</taxon>
        <taxon>Lachnospirales</taxon>
        <taxon>Lachnospiraceae</taxon>
        <taxon>Eisenbergiella</taxon>
    </lineage>
</organism>
<sequence length="284" mass="32002">MEIVFDKKRLLPLLRDFHTITGLRVGVFDLACKEVAAYPVKLSGFCRLIRSRPEGLERCLSCDRAALELSGEKAPGEIHIYQCHAGLTEAAAPICNGEEILGFLMFGQMRRTSQPQGQCRKVIKDLSEMGIPADNLQSAFSSLPLADEEHILACARVLRACAVSVWLEDCIRLQCESLPRRAKQYITAHLDEPLSLERLCDALGTGKTMLCSQVKKQYGCTAGEMIRNARLDKARQLLERTDIPVCTLAEQVGIPDYNYFTRLFRKHTGETPTAYRRRLRRETQ</sequence>
<evidence type="ECO:0000313" key="8">
    <source>
        <dbReference type="Proteomes" id="UP000094067"/>
    </source>
</evidence>
<keyword evidence="10" id="KW-1185">Reference proteome</keyword>
<reference evidence="5 8" key="1">
    <citation type="submission" date="2016-07" db="EMBL/GenBank/DDBJ databases">
        <title>Characterization of isolates of Eisenbergiella tayi derived from blood cultures, using whole genome sequencing.</title>
        <authorList>
            <person name="Burdz T."/>
            <person name="Wiebe D."/>
            <person name="Huynh C."/>
            <person name="Bernard K."/>
        </authorList>
    </citation>
    <scope>NUCLEOTIDE SEQUENCE [LARGE SCALE GENOMIC DNA]</scope>
    <source>
        <strain evidence="5 8">NML 110608</strain>
    </source>
</reference>
<gene>
    <name evidence="5" type="primary">btr_14</name>
    <name evidence="6" type="ORF">BEI59_20905</name>
    <name evidence="5" type="ORF">BEI61_03884</name>
    <name evidence="7" type="ORF">BEI63_01100</name>
</gene>
<dbReference type="SMART" id="SM00342">
    <property type="entry name" value="HTH_ARAC"/>
    <property type="match status" value="1"/>
</dbReference>
<dbReference type="InterPro" id="IPR018771">
    <property type="entry name" value="PocR_dom"/>
</dbReference>
<dbReference type="AlphaFoldDB" id="A0A1E3A2X4"/>